<accession>A0AAW7ZI82</accession>
<sequence length="137" mass="15276">MLDNFIINQKDIEPKEVPALVLAYVGDAVYELVVREMLVGRGMTKVQQLHREAVKYVRASAQAGALFALEDILSEEEMAVVRRGRNAKSGIPPKGSNVVEYRHATALESLVGYLYLQGRSQRAREIIAKAMDTLDMN</sequence>
<comment type="similarity">
    <text evidence="6">Belongs to the MrnC RNase family.</text>
</comment>
<feature type="active site" evidence="6">
    <location>
        <position position="27"/>
    </location>
</feature>
<dbReference type="PIRSF" id="PIRSF005520">
    <property type="entry name" value="UCP005520"/>
    <property type="match status" value="1"/>
</dbReference>
<reference evidence="8" key="1">
    <citation type="journal article" date="2023" name="J. Hazard. Mater.">
        <title>Anaerobic biodegradation of pyrene and benzo[a]pyrene by a new sulfate-reducing Desulforamulus aquiferis strain DSA.</title>
        <authorList>
            <person name="Zhang Z."/>
            <person name="Sun J."/>
            <person name="Gong X."/>
            <person name="Wang C."/>
            <person name="Wang H."/>
        </authorList>
    </citation>
    <scope>NUCLEOTIDE SEQUENCE</scope>
    <source>
        <strain evidence="8">DSA</strain>
    </source>
</reference>
<dbReference type="PANTHER" id="PTHR34276:SF1">
    <property type="entry name" value="MINI-RIBONUCLEASE 3"/>
    <property type="match status" value="1"/>
</dbReference>
<keyword evidence="4 6" id="KW-0255">Endonuclease</keyword>
<evidence type="ECO:0000256" key="6">
    <source>
        <dbReference type="HAMAP-Rule" id="MF_01468"/>
    </source>
</evidence>
<dbReference type="Proteomes" id="UP001172911">
    <property type="component" value="Unassembled WGS sequence"/>
</dbReference>
<evidence type="ECO:0000256" key="5">
    <source>
        <dbReference type="ARBA" id="ARBA00022801"/>
    </source>
</evidence>
<dbReference type="SUPFAM" id="SSF69065">
    <property type="entry name" value="RNase III domain-like"/>
    <property type="match status" value="1"/>
</dbReference>
<comment type="subunit">
    <text evidence="6">Homodimer.</text>
</comment>
<feature type="domain" description="RNase III" evidence="7">
    <location>
        <begin position="21"/>
        <end position="118"/>
    </location>
</feature>
<keyword evidence="1 6" id="KW-0690">Ribosome biogenesis</keyword>
<gene>
    <name evidence="6" type="primary">mrnC</name>
    <name evidence="8" type="ORF">P6N53_17165</name>
</gene>
<comment type="caution">
    <text evidence="8">The sequence shown here is derived from an EMBL/GenBank/DDBJ whole genome shotgun (WGS) entry which is preliminary data.</text>
</comment>
<dbReference type="GO" id="GO:0005737">
    <property type="term" value="C:cytoplasm"/>
    <property type="evidence" value="ECO:0007669"/>
    <property type="project" value="UniProtKB-SubCell"/>
</dbReference>
<comment type="cofactor">
    <cofactor evidence="6">
        <name>Mg(2+)</name>
        <dbReference type="ChEBI" id="CHEBI:18420"/>
    </cofactor>
</comment>
<dbReference type="Gene3D" id="1.10.1520.10">
    <property type="entry name" value="Ribonuclease III domain"/>
    <property type="match status" value="1"/>
</dbReference>
<evidence type="ECO:0000256" key="3">
    <source>
        <dbReference type="ARBA" id="ARBA00022722"/>
    </source>
</evidence>
<comment type="function">
    <text evidence="6">Involved in correct processing of both the 5' and 3' ends of 23S rRNA precursor. Processes 30S rRNA precursor transcript even in absence of ribonuclease 3 (Rnc); Rnc processes 30S rRNA into smaller rRNA precursors.</text>
</comment>
<protein>
    <recommendedName>
        <fullName evidence="6">Mini-ribonuclease 3</fullName>
        <shortName evidence="6">Mini-3</shortName>
        <shortName evidence="6">Mini-RNase 3</shortName>
        <ecNumber evidence="6">3.1.26.-</ecNumber>
    </recommendedName>
    <alternativeName>
        <fullName evidence="6">Mini-RNase III</fullName>
        <shortName evidence="6">Mini-III</shortName>
    </alternativeName>
</protein>
<keyword evidence="6" id="KW-0694">RNA-binding</keyword>
<keyword evidence="2 6" id="KW-0698">rRNA processing</keyword>
<dbReference type="PANTHER" id="PTHR34276">
    <property type="entry name" value="MINI-RIBONUCLEASE 3"/>
    <property type="match status" value="1"/>
</dbReference>
<organism evidence="8 9">
    <name type="scientific">Desulforamulus aquiferis</name>
    <dbReference type="NCBI Taxonomy" id="1397668"/>
    <lineage>
        <taxon>Bacteria</taxon>
        <taxon>Bacillati</taxon>
        <taxon>Bacillota</taxon>
        <taxon>Clostridia</taxon>
        <taxon>Eubacteriales</taxon>
        <taxon>Peptococcaceae</taxon>
        <taxon>Desulforamulus</taxon>
    </lineage>
</organism>
<comment type="subcellular location">
    <subcellularLocation>
        <location evidence="6">Cytoplasm</location>
    </subcellularLocation>
</comment>
<evidence type="ECO:0000256" key="4">
    <source>
        <dbReference type="ARBA" id="ARBA00022759"/>
    </source>
</evidence>
<evidence type="ECO:0000256" key="1">
    <source>
        <dbReference type="ARBA" id="ARBA00022517"/>
    </source>
</evidence>
<dbReference type="GO" id="GO:0019843">
    <property type="term" value="F:rRNA binding"/>
    <property type="evidence" value="ECO:0007669"/>
    <property type="project" value="UniProtKB-UniRule"/>
</dbReference>
<dbReference type="HAMAP" id="MF_01468">
    <property type="entry name" value="RNase_Mini_III"/>
    <property type="match status" value="1"/>
</dbReference>
<keyword evidence="6" id="KW-0699">rRNA-binding</keyword>
<dbReference type="Pfam" id="PF00636">
    <property type="entry name" value="Ribonuclease_3"/>
    <property type="match status" value="1"/>
</dbReference>
<keyword evidence="6" id="KW-0963">Cytoplasm</keyword>
<dbReference type="EC" id="3.1.26.-" evidence="6"/>
<evidence type="ECO:0000313" key="8">
    <source>
        <dbReference type="EMBL" id="MDO7788947.1"/>
    </source>
</evidence>
<dbReference type="RefSeq" id="WP_304545344.1">
    <property type="nucleotide sequence ID" value="NZ_JARPTC010000028.1"/>
</dbReference>
<keyword evidence="3 6" id="KW-0540">Nuclease</keyword>
<evidence type="ECO:0000256" key="2">
    <source>
        <dbReference type="ARBA" id="ARBA00022552"/>
    </source>
</evidence>
<dbReference type="AlphaFoldDB" id="A0AAW7ZI82"/>
<evidence type="ECO:0000259" key="7">
    <source>
        <dbReference type="Pfam" id="PF00636"/>
    </source>
</evidence>
<keyword evidence="6" id="KW-0460">Magnesium</keyword>
<dbReference type="InterPro" id="IPR000999">
    <property type="entry name" value="RNase_III_dom"/>
</dbReference>
<reference evidence="8" key="2">
    <citation type="submission" date="2023-03" db="EMBL/GenBank/DDBJ databases">
        <authorList>
            <person name="Zhang Z."/>
        </authorList>
    </citation>
    <scope>NUCLEOTIDE SEQUENCE</scope>
    <source>
        <strain evidence="8">DSA</strain>
    </source>
</reference>
<keyword evidence="5 6" id="KW-0378">Hydrolase</keyword>
<dbReference type="EMBL" id="JARPTC010000028">
    <property type="protein sequence ID" value="MDO7788947.1"/>
    <property type="molecule type" value="Genomic_DNA"/>
</dbReference>
<name>A0AAW7ZI82_9FIRM</name>
<dbReference type="InterPro" id="IPR008226">
    <property type="entry name" value="Mini3_fam"/>
</dbReference>
<dbReference type="InterPro" id="IPR036389">
    <property type="entry name" value="RNase_III_sf"/>
</dbReference>
<evidence type="ECO:0000313" key="9">
    <source>
        <dbReference type="Proteomes" id="UP001172911"/>
    </source>
</evidence>
<dbReference type="GO" id="GO:0006364">
    <property type="term" value="P:rRNA processing"/>
    <property type="evidence" value="ECO:0007669"/>
    <property type="project" value="UniProtKB-UniRule"/>
</dbReference>
<proteinExistence type="inferred from homology"/>
<dbReference type="GO" id="GO:0004525">
    <property type="term" value="F:ribonuclease III activity"/>
    <property type="evidence" value="ECO:0007669"/>
    <property type="project" value="InterPro"/>
</dbReference>
<keyword evidence="9" id="KW-1185">Reference proteome</keyword>